<protein>
    <submittedName>
        <fullName evidence="1">Uncharacterized protein</fullName>
    </submittedName>
</protein>
<reference evidence="1" key="1">
    <citation type="submission" date="2014-11" db="EMBL/GenBank/DDBJ databases">
        <authorList>
            <person name="Amaro Gonzalez C."/>
        </authorList>
    </citation>
    <scope>NUCLEOTIDE SEQUENCE</scope>
</reference>
<accession>A0A0E9ST80</accession>
<proteinExistence type="predicted"/>
<evidence type="ECO:0000313" key="1">
    <source>
        <dbReference type="EMBL" id="JAH44521.1"/>
    </source>
</evidence>
<sequence length="51" mass="5708">MLLECFVSVVNVQRRGHNIVRALCLSWVFPLLLLKADVAFDPVENRISPGA</sequence>
<dbReference type="AlphaFoldDB" id="A0A0E9ST80"/>
<organism evidence="1">
    <name type="scientific">Anguilla anguilla</name>
    <name type="common">European freshwater eel</name>
    <name type="synonym">Muraena anguilla</name>
    <dbReference type="NCBI Taxonomy" id="7936"/>
    <lineage>
        <taxon>Eukaryota</taxon>
        <taxon>Metazoa</taxon>
        <taxon>Chordata</taxon>
        <taxon>Craniata</taxon>
        <taxon>Vertebrata</taxon>
        <taxon>Euteleostomi</taxon>
        <taxon>Actinopterygii</taxon>
        <taxon>Neopterygii</taxon>
        <taxon>Teleostei</taxon>
        <taxon>Anguilliformes</taxon>
        <taxon>Anguillidae</taxon>
        <taxon>Anguilla</taxon>
    </lineage>
</organism>
<name>A0A0E9ST80_ANGAN</name>
<dbReference type="EMBL" id="GBXM01064056">
    <property type="protein sequence ID" value="JAH44521.1"/>
    <property type="molecule type" value="Transcribed_RNA"/>
</dbReference>
<reference evidence="1" key="2">
    <citation type="journal article" date="2015" name="Fish Shellfish Immunol.">
        <title>Early steps in the European eel (Anguilla anguilla)-Vibrio vulnificus interaction in the gills: Role of the RtxA13 toxin.</title>
        <authorList>
            <person name="Callol A."/>
            <person name="Pajuelo D."/>
            <person name="Ebbesson L."/>
            <person name="Teles M."/>
            <person name="MacKenzie S."/>
            <person name="Amaro C."/>
        </authorList>
    </citation>
    <scope>NUCLEOTIDE SEQUENCE</scope>
</reference>